<dbReference type="OrthoDB" id="839643at2"/>
<keyword evidence="2" id="KW-1185">Reference proteome</keyword>
<accession>A0A1G5ZB56</accession>
<dbReference type="EMBL" id="FMXE01000030">
    <property type="protein sequence ID" value="SDA91755.1"/>
    <property type="molecule type" value="Genomic_DNA"/>
</dbReference>
<proteinExistence type="predicted"/>
<gene>
    <name evidence="1" type="ORF">SAMN03080617_03440</name>
</gene>
<reference evidence="2" key="1">
    <citation type="submission" date="2016-10" db="EMBL/GenBank/DDBJ databases">
        <authorList>
            <person name="Varghese N."/>
            <person name="Submissions S."/>
        </authorList>
    </citation>
    <scope>NUCLEOTIDE SEQUENCE [LARGE SCALE GENOMIC DNA]</scope>
    <source>
        <strain evidence="2">DSM 22703</strain>
    </source>
</reference>
<protein>
    <submittedName>
        <fullName evidence="1">Uncharacterized protein</fullName>
    </submittedName>
</protein>
<evidence type="ECO:0000313" key="1">
    <source>
        <dbReference type="EMBL" id="SDA91755.1"/>
    </source>
</evidence>
<sequence length="332" mass="37892">MKKQLKNFGGIFLLGATLSACIPDQNEDFPELSRDKGVEVVGKTLSFADFEYYENAIQDPKEILSLDFQSIAKLTKTESASLNARILSDDEGKAIEEYEGSLILDILDEEKTVVIGERLFYLDFGKKLVAVTEDFSLRPSLIEGDYDSDLVYLFSFEDEVISLLEEGSTGTILSKKRADLENRRIAAFYVGDNCDDDKCSYNRDTPGTSGMDYRIEAKHVYQTAGIYFKLFSQAKHMKKSAAPFYSGEPTDIRIYWDVWMKSKKNSYGIRYEISDDAVWDDDLEKQYYSMGRGLEKYRLDSRFYVEVGGDHGNGAGGFSYWDFDLYRIHEGF</sequence>
<dbReference type="STRING" id="279824.SAMN03080617_03440"/>
<dbReference type="Proteomes" id="UP000198756">
    <property type="component" value="Unassembled WGS sequence"/>
</dbReference>
<evidence type="ECO:0000313" key="2">
    <source>
        <dbReference type="Proteomes" id="UP000198756"/>
    </source>
</evidence>
<dbReference type="AlphaFoldDB" id="A0A1G5ZB56"/>
<organism evidence="1 2">
    <name type="scientific">Algoriphagus alkaliphilus</name>
    <dbReference type="NCBI Taxonomy" id="279824"/>
    <lineage>
        <taxon>Bacteria</taxon>
        <taxon>Pseudomonadati</taxon>
        <taxon>Bacteroidota</taxon>
        <taxon>Cytophagia</taxon>
        <taxon>Cytophagales</taxon>
        <taxon>Cyclobacteriaceae</taxon>
        <taxon>Algoriphagus</taxon>
    </lineage>
</organism>
<name>A0A1G5ZB56_9BACT</name>
<dbReference type="RefSeq" id="WP_092732613.1">
    <property type="nucleotide sequence ID" value="NZ_FMXE01000030.1"/>
</dbReference>
<dbReference type="PROSITE" id="PS51257">
    <property type="entry name" value="PROKAR_LIPOPROTEIN"/>
    <property type="match status" value="1"/>
</dbReference>